<evidence type="ECO:0000313" key="2">
    <source>
        <dbReference type="EMBL" id="KTB29264.1"/>
    </source>
</evidence>
<evidence type="ECO:0000313" key="3">
    <source>
        <dbReference type="Proteomes" id="UP000054988"/>
    </source>
</evidence>
<dbReference type="Proteomes" id="UP000054988">
    <property type="component" value="Unassembled WGS sequence"/>
</dbReference>
<dbReference type="AlphaFoldDB" id="A0A0W0EYU8"/>
<evidence type="ECO:0000256" key="1">
    <source>
        <dbReference type="SAM" id="MobiDB-lite"/>
    </source>
</evidence>
<dbReference type="EMBL" id="LATX01002438">
    <property type="protein sequence ID" value="KTB29264.1"/>
    <property type="molecule type" value="Genomic_DNA"/>
</dbReference>
<feature type="region of interest" description="Disordered" evidence="1">
    <location>
        <begin position="1"/>
        <end position="24"/>
    </location>
</feature>
<reference evidence="2 3" key="1">
    <citation type="submission" date="2015-12" db="EMBL/GenBank/DDBJ databases">
        <title>Draft genome sequence of Moniliophthora roreri, the causal agent of frosty pod rot of cacao.</title>
        <authorList>
            <person name="Aime M.C."/>
            <person name="Diaz-Valderrama J.R."/>
            <person name="Kijpornyongpan T."/>
            <person name="Phillips-Mora W."/>
        </authorList>
    </citation>
    <scope>NUCLEOTIDE SEQUENCE [LARGE SCALE GENOMIC DNA]</scope>
    <source>
        <strain evidence="2 3">MCA 2952</strain>
    </source>
</reference>
<protein>
    <submittedName>
        <fullName evidence="2">Uncharacterized protein</fullName>
    </submittedName>
</protein>
<proteinExistence type="predicted"/>
<organism evidence="2 3">
    <name type="scientific">Moniliophthora roreri</name>
    <name type="common">Frosty pod rot fungus</name>
    <name type="synonym">Monilia roreri</name>
    <dbReference type="NCBI Taxonomy" id="221103"/>
    <lineage>
        <taxon>Eukaryota</taxon>
        <taxon>Fungi</taxon>
        <taxon>Dikarya</taxon>
        <taxon>Basidiomycota</taxon>
        <taxon>Agaricomycotina</taxon>
        <taxon>Agaricomycetes</taxon>
        <taxon>Agaricomycetidae</taxon>
        <taxon>Agaricales</taxon>
        <taxon>Marasmiineae</taxon>
        <taxon>Marasmiaceae</taxon>
        <taxon>Moniliophthora</taxon>
    </lineage>
</organism>
<sequence>MPSSGEPDRISINNCTSTHVPAPSPLPSSFPDIFADKKTLGYPAANLYSSQSGNTGWFSDTRSAGVFTSLSVTTGLASLFESYARFAQGCVDRRNSTHLRGIVEDWDDLKELVNDLWTIHDAYGAEAEQDDGEVDVNDED</sequence>
<accession>A0A0W0EYU8</accession>
<comment type="caution">
    <text evidence="2">The sequence shown here is derived from an EMBL/GenBank/DDBJ whole genome shotgun (WGS) entry which is preliminary data.</text>
</comment>
<name>A0A0W0EYU8_MONRR</name>
<gene>
    <name evidence="2" type="ORF">WG66_18152</name>
</gene>